<dbReference type="Gene3D" id="3.40.50.720">
    <property type="entry name" value="NAD(P)-binding Rossmann-like Domain"/>
    <property type="match status" value="1"/>
</dbReference>
<organism evidence="2 3">
    <name type="scientific">Hyaloscypha hepaticicola</name>
    <dbReference type="NCBI Taxonomy" id="2082293"/>
    <lineage>
        <taxon>Eukaryota</taxon>
        <taxon>Fungi</taxon>
        <taxon>Dikarya</taxon>
        <taxon>Ascomycota</taxon>
        <taxon>Pezizomycotina</taxon>
        <taxon>Leotiomycetes</taxon>
        <taxon>Helotiales</taxon>
        <taxon>Hyaloscyphaceae</taxon>
        <taxon>Hyaloscypha</taxon>
    </lineage>
</organism>
<dbReference type="Pfam" id="PF00106">
    <property type="entry name" value="adh_short"/>
    <property type="match status" value="1"/>
</dbReference>
<dbReference type="EMBL" id="KZ613505">
    <property type="protein sequence ID" value="PMD16460.1"/>
    <property type="molecule type" value="Genomic_DNA"/>
</dbReference>
<dbReference type="PANTHER" id="PTHR43157:SF31">
    <property type="entry name" value="PHOSPHATIDYLINOSITOL-GLYCAN BIOSYNTHESIS CLASS F PROTEIN"/>
    <property type="match status" value="1"/>
</dbReference>
<proteinExistence type="predicted"/>
<gene>
    <name evidence="2" type="ORF">NA56DRAFT_662952</name>
</gene>
<sequence>MVLLFDFIYRQFIHKPPPPTASFKGKTVIVTGGSGGLGLEACRWMIRLGASKVIIACRNIAKGEAAAEEVQATTSCSPDALQVWELDLSSYASVQSFAKRVTTELSRVDAVLANAGIGTRKFRMTEDNEETITTNVVSMTLLAFLLHPKLRETATKYNTQTHLTVTCSELYEVATFKESNVPDGQIFATLNDKSKAVMSDRYNVSKLLELYIIKEFAARFPVSSSGVIVNAVAPGFCNSELHREYSGVLVDFLVRILARRTEVGARTLVYGASVGEESHGQYVPDCKIKETKGLTKGKEGAELQHRVWVELKQKLEAIQPGVTTLS</sequence>
<protein>
    <submittedName>
        <fullName evidence="2">Short-chain dehydrogenase</fullName>
    </submittedName>
</protein>
<dbReference type="InterPro" id="IPR002347">
    <property type="entry name" value="SDR_fam"/>
</dbReference>
<dbReference type="OrthoDB" id="542013at2759"/>
<dbReference type="AlphaFoldDB" id="A0A2J6PR01"/>
<evidence type="ECO:0000256" key="1">
    <source>
        <dbReference type="ARBA" id="ARBA00023002"/>
    </source>
</evidence>
<name>A0A2J6PR01_9HELO</name>
<keyword evidence="1" id="KW-0560">Oxidoreductase</keyword>
<accession>A0A2J6PR01</accession>
<dbReference type="Proteomes" id="UP000235672">
    <property type="component" value="Unassembled WGS sequence"/>
</dbReference>
<evidence type="ECO:0000313" key="3">
    <source>
        <dbReference type="Proteomes" id="UP000235672"/>
    </source>
</evidence>
<dbReference type="InterPro" id="IPR036291">
    <property type="entry name" value="NAD(P)-bd_dom_sf"/>
</dbReference>
<evidence type="ECO:0000313" key="2">
    <source>
        <dbReference type="EMBL" id="PMD16460.1"/>
    </source>
</evidence>
<dbReference type="PANTHER" id="PTHR43157">
    <property type="entry name" value="PHOSPHATIDYLINOSITOL-GLYCAN BIOSYNTHESIS CLASS F PROTEIN-RELATED"/>
    <property type="match status" value="1"/>
</dbReference>
<dbReference type="GO" id="GO:0016491">
    <property type="term" value="F:oxidoreductase activity"/>
    <property type="evidence" value="ECO:0007669"/>
    <property type="project" value="UniProtKB-KW"/>
</dbReference>
<keyword evidence="3" id="KW-1185">Reference proteome</keyword>
<dbReference type="STRING" id="1745343.A0A2J6PR01"/>
<dbReference type="PRINTS" id="PR00081">
    <property type="entry name" value="GDHRDH"/>
</dbReference>
<reference evidence="2 3" key="1">
    <citation type="submission" date="2016-05" db="EMBL/GenBank/DDBJ databases">
        <title>A degradative enzymes factory behind the ericoid mycorrhizal symbiosis.</title>
        <authorList>
            <consortium name="DOE Joint Genome Institute"/>
            <person name="Martino E."/>
            <person name="Morin E."/>
            <person name="Grelet G."/>
            <person name="Kuo A."/>
            <person name="Kohler A."/>
            <person name="Daghino S."/>
            <person name="Barry K."/>
            <person name="Choi C."/>
            <person name="Cichocki N."/>
            <person name="Clum A."/>
            <person name="Copeland A."/>
            <person name="Hainaut M."/>
            <person name="Haridas S."/>
            <person name="Labutti K."/>
            <person name="Lindquist E."/>
            <person name="Lipzen A."/>
            <person name="Khouja H.-R."/>
            <person name="Murat C."/>
            <person name="Ohm R."/>
            <person name="Olson A."/>
            <person name="Spatafora J."/>
            <person name="Veneault-Fourrey C."/>
            <person name="Henrissat B."/>
            <person name="Grigoriev I."/>
            <person name="Martin F."/>
            <person name="Perotto S."/>
        </authorList>
    </citation>
    <scope>NUCLEOTIDE SEQUENCE [LARGE SCALE GENOMIC DNA]</scope>
    <source>
        <strain evidence="2 3">UAMH 7357</strain>
    </source>
</reference>
<dbReference type="SUPFAM" id="SSF51735">
    <property type="entry name" value="NAD(P)-binding Rossmann-fold domains"/>
    <property type="match status" value="1"/>
</dbReference>